<evidence type="ECO:0000313" key="7">
    <source>
        <dbReference type="Proteomes" id="UP000188318"/>
    </source>
</evidence>
<feature type="region of interest" description="Disordered" evidence="3">
    <location>
        <begin position="1095"/>
        <end position="1152"/>
    </location>
</feature>
<keyword evidence="1" id="KW-0677">Repeat</keyword>
<evidence type="ECO:0000313" key="6">
    <source>
        <dbReference type="EMBL" id="OOF98974.1"/>
    </source>
</evidence>
<feature type="domain" description="Nephrocystin 3-like N-terminal" evidence="5">
    <location>
        <begin position="303"/>
        <end position="471"/>
    </location>
</feature>
<feature type="region of interest" description="Disordered" evidence="3">
    <location>
        <begin position="30"/>
        <end position="52"/>
    </location>
</feature>
<feature type="region of interest" description="Disordered" evidence="3">
    <location>
        <begin position="1183"/>
        <end position="1233"/>
    </location>
</feature>
<keyword evidence="2" id="KW-0175">Coiled coil</keyword>
<feature type="compositionally biased region" description="Polar residues" evidence="3">
    <location>
        <begin position="1098"/>
        <end position="1130"/>
    </location>
</feature>
<dbReference type="Proteomes" id="UP000188318">
    <property type="component" value="Unassembled WGS sequence"/>
</dbReference>
<dbReference type="PANTHER" id="PTHR10039:SF14">
    <property type="entry name" value="NACHT DOMAIN-CONTAINING PROTEIN"/>
    <property type="match status" value="1"/>
</dbReference>
<dbReference type="InterPro" id="IPR056884">
    <property type="entry name" value="NPHP3-like_N"/>
</dbReference>
<protein>
    <submittedName>
        <fullName evidence="6">Uncharacterized protein</fullName>
    </submittedName>
</protein>
<proteinExistence type="predicted"/>
<feature type="compositionally biased region" description="Polar residues" evidence="3">
    <location>
        <begin position="35"/>
        <end position="52"/>
    </location>
</feature>
<accession>A0A1R3RWV4</accession>
<dbReference type="Pfam" id="PF24883">
    <property type="entry name" value="NPHP3_N"/>
    <property type="match status" value="1"/>
</dbReference>
<gene>
    <name evidence="6" type="ORF">ASPCADRAFT_204665</name>
</gene>
<dbReference type="OMA" id="TAIIWGC"/>
<evidence type="ECO:0000256" key="3">
    <source>
        <dbReference type="SAM" id="MobiDB-lite"/>
    </source>
</evidence>
<feature type="compositionally biased region" description="Acidic residues" evidence="3">
    <location>
        <begin position="1131"/>
        <end position="1144"/>
    </location>
</feature>
<dbReference type="Pfam" id="PF24809">
    <property type="entry name" value="DUF7708"/>
    <property type="match status" value="1"/>
</dbReference>
<keyword evidence="7" id="KW-1185">Reference proteome</keyword>
<evidence type="ECO:0000259" key="4">
    <source>
        <dbReference type="Pfam" id="PF24809"/>
    </source>
</evidence>
<dbReference type="PANTHER" id="PTHR10039">
    <property type="entry name" value="AMELOGENIN"/>
    <property type="match status" value="1"/>
</dbReference>
<name>A0A1R3RWV4_ASPC5</name>
<dbReference type="STRING" id="602072.A0A1R3RWV4"/>
<sequence>MAQDTPEDAAAAAASSTAFTRALEEYINKPRSAKSKTPQFLQKLQEQQRSGTPLTGDVIKEDLVQLERRAEDRTAARAARKILRPVVQVLNTYSGLVDTLVSADPMPTAIIWGCLRSVIDCSQRFLELYEKISDQIKQLNTHLAILTEYEELFAHSATMRELLQTSYIDIIRFWRRVDKECNRCVANRAFRAMTNFSTEKLNGIITSIGNTADSMSRLVPAVQERVERGERENAAEERRLAGIAREQQAVFFQMIAEEIEKRKEERRIQRQEDVRTWLRDGSLPLNRSNFRHRDNKLAQRSPDTCDWVFEHATTKKWMDSNNPASQLWIKASPGAGKSVLTAYAIEKMKATSSDKATVIYHYFTFDEEFPALLVYRCLAEQLVNRLGKQTGDVPKEIHRFIQEGATTANVEDVKQVIKMLLEEMGVTYVFLDGLDEECETDSRKQELCKVLEFFGSLARATPNRLRVWYSSQPRTCLDSLLMSFPSITVTKDLNSRDIERYLSQRIADLDSLELDAGYLNLVLGDLRERADGCFLWASLMLDSMSDAVTLQMIQKLIDNGLPENYEKYYQRKMDSIQPALKEFVSIILSCIVHAKRPLRLDELCECTAMVKSQAGQNIDKSQKILKKGKVLELCQPLVQVHETKGPDGKIAICTLTHGSVKNFLLKNPDILTRNSNPPAYALTNNVVADICQKYLLQPRYRHLLVQNGETFVDCDGDDILNHHLLSYAAKYWDKHLDSVDYSPDFHQTVSKFLTSSQFFTLLQIQSLFIDGQFRFWYSSLRPWAGRHIKRVFPHWLDDNSNETFSSDYGTFVGEWGPLLDDQTSLMGAHRGEIDRCFFGALGPDNYLHKGPSRYKSLLFSTNQDEPMDPIRCFEGVDETGQWLTVMKLLKVDDDKLEFRCEHWHLSGRQSELHKAQTLYASSSSWPLYEYPSSENMLGRPRLVSFSKDLQFMRVGSEVFTKRVGHEYTSLSIFNPDEDYFDEMAGGGQFIAVSTRRPLSKSDIKVPEQVTGEVKILDYAEIAIQELQEAAIEMDQRTLDASSSTPDSTQPTTVVTKDSDNDSDSGSSDTDVTSEFSLKLEDVDDLQQTSQRDKALELATTQSSSTDKLLETSSESAGNSAYTSWSEGSTDLSDEMEDDEQWNDWDNEHLDPEELDIEERGSFIGSDSDEGSDSEKNSRALALDADVKSDLSESDAESDALKDRDDLLPSDSDSDAESSVESVSTYSFSDDEGVASENEYGVQLENLMTGNRTTKTEGTRRTSIRVYDATRKEQIPVFHFTCFIKDSLFYSPPVFHPSEPLVVWPLGDGEVLFANYQKNTYFTRELCRSRYRSCHIFIKAHFSRDGQHLHFAALEAREAPKQGDEPASMVLSLQVSTHRLSARKTASSPPRLVFRTTVELGSTSQFFVSNMPYFLTWTNTHLFFTRRDDKLDILRIPLFRPTDKSGTTSLDVCHLQKPVFLPRSIEARDMYFFPAQGSSSKSPKKDAKLATLILGSHSCLPSQGVLVPRHMCYPPMAVFLREERDLIWTCTPNSETQRINNTCGRLRGKFESFDHNEDCDIIPYLF</sequence>
<feature type="region of interest" description="Disordered" evidence="3">
    <location>
        <begin position="1034"/>
        <end position="1075"/>
    </location>
</feature>
<feature type="domain" description="DUF7708" evidence="4">
    <location>
        <begin position="82"/>
        <end position="220"/>
    </location>
</feature>
<dbReference type="InterPro" id="IPR027417">
    <property type="entry name" value="P-loop_NTPase"/>
</dbReference>
<dbReference type="VEuPathDB" id="FungiDB:ASPCADRAFT_204665"/>
<dbReference type="InterPro" id="IPR056125">
    <property type="entry name" value="DUF7708"/>
</dbReference>
<dbReference type="OrthoDB" id="21416at2759"/>
<evidence type="ECO:0000259" key="5">
    <source>
        <dbReference type="Pfam" id="PF24883"/>
    </source>
</evidence>
<dbReference type="Gene3D" id="3.40.50.300">
    <property type="entry name" value="P-loop containing nucleotide triphosphate hydrolases"/>
    <property type="match status" value="1"/>
</dbReference>
<evidence type="ECO:0000256" key="1">
    <source>
        <dbReference type="ARBA" id="ARBA00022737"/>
    </source>
</evidence>
<feature type="coiled-coil region" evidence="2">
    <location>
        <begin position="226"/>
        <end position="274"/>
    </location>
</feature>
<dbReference type="EMBL" id="KV907495">
    <property type="protein sequence ID" value="OOF98974.1"/>
    <property type="molecule type" value="Genomic_DNA"/>
</dbReference>
<feature type="compositionally biased region" description="Low complexity" evidence="3">
    <location>
        <begin position="1063"/>
        <end position="1073"/>
    </location>
</feature>
<feature type="compositionally biased region" description="Low complexity" evidence="3">
    <location>
        <begin position="1041"/>
        <end position="1055"/>
    </location>
</feature>
<organism evidence="6 7">
    <name type="scientific">Aspergillus carbonarius (strain ITEM 5010)</name>
    <dbReference type="NCBI Taxonomy" id="602072"/>
    <lineage>
        <taxon>Eukaryota</taxon>
        <taxon>Fungi</taxon>
        <taxon>Dikarya</taxon>
        <taxon>Ascomycota</taxon>
        <taxon>Pezizomycotina</taxon>
        <taxon>Eurotiomycetes</taxon>
        <taxon>Eurotiomycetidae</taxon>
        <taxon>Eurotiales</taxon>
        <taxon>Aspergillaceae</taxon>
        <taxon>Aspergillus</taxon>
        <taxon>Aspergillus subgen. Circumdati</taxon>
    </lineage>
</organism>
<dbReference type="SUPFAM" id="SSF52540">
    <property type="entry name" value="P-loop containing nucleoside triphosphate hydrolases"/>
    <property type="match status" value="1"/>
</dbReference>
<reference evidence="7" key="1">
    <citation type="journal article" date="2017" name="Genome Biol.">
        <title>Comparative genomics reveals high biological diversity and specific adaptations in the industrially and medically important fungal genus Aspergillus.</title>
        <authorList>
            <person name="de Vries R.P."/>
            <person name="Riley R."/>
            <person name="Wiebenga A."/>
            <person name="Aguilar-Osorio G."/>
            <person name="Amillis S."/>
            <person name="Uchima C.A."/>
            <person name="Anderluh G."/>
            <person name="Asadollahi M."/>
            <person name="Askin M."/>
            <person name="Barry K."/>
            <person name="Battaglia E."/>
            <person name="Bayram O."/>
            <person name="Benocci T."/>
            <person name="Braus-Stromeyer S.A."/>
            <person name="Caldana C."/>
            <person name="Canovas D."/>
            <person name="Cerqueira G.C."/>
            <person name="Chen F."/>
            <person name="Chen W."/>
            <person name="Choi C."/>
            <person name="Clum A."/>
            <person name="Dos Santos R.A."/>
            <person name="Damasio A.R."/>
            <person name="Diallinas G."/>
            <person name="Emri T."/>
            <person name="Fekete E."/>
            <person name="Flipphi M."/>
            <person name="Freyberg S."/>
            <person name="Gallo A."/>
            <person name="Gournas C."/>
            <person name="Habgood R."/>
            <person name="Hainaut M."/>
            <person name="Harispe M.L."/>
            <person name="Henrissat B."/>
            <person name="Hilden K.S."/>
            <person name="Hope R."/>
            <person name="Hossain A."/>
            <person name="Karabika E."/>
            <person name="Karaffa L."/>
            <person name="Karanyi Z."/>
            <person name="Krasevec N."/>
            <person name="Kuo A."/>
            <person name="Kusch H."/>
            <person name="LaButti K."/>
            <person name="Lagendijk E.L."/>
            <person name="Lapidus A."/>
            <person name="Levasseur A."/>
            <person name="Lindquist E."/>
            <person name="Lipzen A."/>
            <person name="Logrieco A.F."/>
            <person name="MacCabe A."/>
            <person name="Maekelae M.R."/>
            <person name="Malavazi I."/>
            <person name="Melin P."/>
            <person name="Meyer V."/>
            <person name="Mielnichuk N."/>
            <person name="Miskei M."/>
            <person name="Molnar A.P."/>
            <person name="Mule G."/>
            <person name="Ngan C.Y."/>
            <person name="Orejas M."/>
            <person name="Orosz E."/>
            <person name="Ouedraogo J.P."/>
            <person name="Overkamp K.M."/>
            <person name="Park H.-S."/>
            <person name="Perrone G."/>
            <person name="Piumi F."/>
            <person name="Punt P.J."/>
            <person name="Ram A.F."/>
            <person name="Ramon A."/>
            <person name="Rauscher S."/>
            <person name="Record E."/>
            <person name="Riano-Pachon D.M."/>
            <person name="Robert V."/>
            <person name="Roehrig J."/>
            <person name="Ruller R."/>
            <person name="Salamov A."/>
            <person name="Salih N.S."/>
            <person name="Samson R.A."/>
            <person name="Sandor E."/>
            <person name="Sanguinetti M."/>
            <person name="Schuetze T."/>
            <person name="Sepcic K."/>
            <person name="Shelest E."/>
            <person name="Sherlock G."/>
            <person name="Sophianopoulou V."/>
            <person name="Squina F.M."/>
            <person name="Sun H."/>
            <person name="Susca A."/>
            <person name="Todd R.B."/>
            <person name="Tsang A."/>
            <person name="Unkles S.E."/>
            <person name="van de Wiele N."/>
            <person name="van Rossen-Uffink D."/>
            <person name="Oliveira J.V."/>
            <person name="Vesth T.C."/>
            <person name="Visser J."/>
            <person name="Yu J.-H."/>
            <person name="Zhou M."/>
            <person name="Andersen M.R."/>
            <person name="Archer D.B."/>
            <person name="Baker S.E."/>
            <person name="Benoit I."/>
            <person name="Brakhage A.A."/>
            <person name="Braus G.H."/>
            <person name="Fischer R."/>
            <person name="Frisvad J.C."/>
            <person name="Goldman G.H."/>
            <person name="Houbraken J."/>
            <person name="Oakley B."/>
            <person name="Pocsi I."/>
            <person name="Scazzocchio C."/>
            <person name="Seiboth B."/>
            <person name="vanKuyk P.A."/>
            <person name="Wortman J."/>
            <person name="Dyer P.S."/>
            <person name="Grigoriev I.V."/>
        </authorList>
    </citation>
    <scope>NUCLEOTIDE SEQUENCE [LARGE SCALE GENOMIC DNA]</scope>
    <source>
        <strain evidence="7">ITEM 5010</strain>
    </source>
</reference>
<evidence type="ECO:0000256" key="2">
    <source>
        <dbReference type="SAM" id="Coils"/>
    </source>
</evidence>